<proteinExistence type="predicted"/>
<sequence length="118" mass="13349">MMSRAHDHPTPVELQNRLKWYILGKHSGHAISPGANIAGDSCSTNLIDIQDKRCNNFTTPTCSRFLSDEDEIMTKGEEEIFMGIPDLEKNCTRTTKEEAMEKYSMEVNKNSEGILKNL</sequence>
<keyword evidence="2" id="KW-1185">Reference proteome</keyword>
<dbReference type="OrthoDB" id="7555100at2759"/>
<name>A0A0J7JZF3_LASNI</name>
<keyword evidence="1" id="KW-0808">Transferase</keyword>
<dbReference type="PaxDb" id="67767-A0A0J7JZF3"/>
<dbReference type="EMBL" id="LBMM01020507">
    <property type="protein sequence ID" value="KMQ83271.1"/>
    <property type="molecule type" value="Genomic_DNA"/>
</dbReference>
<dbReference type="GO" id="GO:0016740">
    <property type="term" value="F:transferase activity"/>
    <property type="evidence" value="ECO:0007669"/>
    <property type="project" value="UniProtKB-KW"/>
</dbReference>
<comment type="caution">
    <text evidence="1">The sequence shown here is derived from an EMBL/GenBank/DDBJ whole genome shotgun (WGS) entry which is preliminary data.</text>
</comment>
<gene>
    <name evidence="1" type="ORF">RF55_20484</name>
</gene>
<organism evidence="1 2">
    <name type="scientific">Lasius niger</name>
    <name type="common">Black garden ant</name>
    <dbReference type="NCBI Taxonomy" id="67767"/>
    <lineage>
        <taxon>Eukaryota</taxon>
        <taxon>Metazoa</taxon>
        <taxon>Ecdysozoa</taxon>
        <taxon>Arthropoda</taxon>
        <taxon>Hexapoda</taxon>
        <taxon>Insecta</taxon>
        <taxon>Pterygota</taxon>
        <taxon>Neoptera</taxon>
        <taxon>Endopterygota</taxon>
        <taxon>Hymenoptera</taxon>
        <taxon>Apocrita</taxon>
        <taxon>Aculeata</taxon>
        <taxon>Formicoidea</taxon>
        <taxon>Formicidae</taxon>
        <taxon>Formicinae</taxon>
        <taxon>Lasius</taxon>
        <taxon>Lasius</taxon>
    </lineage>
</organism>
<accession>A0A0J7JZF3</accession>
<evidence type="ECO:0000313" key="1">
    <source>
        <dbReference type="EMBL" id="KMQ83271.1"/>
    </source>
</evidence>
<dbReference type="Proteomes" id="UP000036403">
    <property type="component" value="Unassembled WGS sequence"/>
</dbReference>
<protein>
    <submittedName>
        <fullName evidence="1">Glutamyl-trna amidotransferase subunit a</fullName>
    </submittedName>
</protein>
<reference evidence="1 2" key="1">
    <citation type="submission" date="2015-04" db="EMBL/GenBank/DDBJ databases">
        <title>Lasius niger genome sequencing.</title>
        <authorList>
            <person name="Konorov E.A."/>
            <person name="Nikitin M.A."/>
            <person name="Kirill M.V."/>
            <person name="Chang P."/>
        </authorList>
    </citation>
    <scope>NUCLEOTIDE SEQUENCE [LARGE SCALE GENOMIC DNA]</scope>
    <source>
        <tissue evidence="1">Whole</tissue>
    </source>
</reference>
<dbReference type="AlphaFoldDB" id="A0A0J7JZF3"/>
<evidence type="ECO:0000313" key="2">
    <source>
        <dbReference type="Proteomes" id="UP000036403"/>
    </source>
</evidence>